<dbReference type="InterPro" id="IPR000198">
    <property type="entry name" value="RhoGAP_dom"/>
</dbReference>
<evidence type="ECO:0000259" key="6">
    <source>
        <dbReference type="PROSITE" id="PS50023"/>
    </source>
</evidence>
<dbReference type="Pfam" id="PF00620">
    <property type="entry name" value="RhoGAP"/>
    <property type="match status" value="1"/>
</dbReference>
<dbReference type="KEGG" id="bcom:BAUCODRAFT_485155"/>
<dbReference type="GO" id="GO:0005938">
    <property type="term" value="C:cell cortex"/>
    <property type="evidence" value="ECO:0007669"/>
    <property type="project" value="UniProtKB-ARBA"/>
</dbReference>
<keyword evidence="4" id="KW-0440">LIM domain</keyword>
<feature type="compositionally biased region" description="Polar residues" evidence="5">
    <location>
        <begin position="549"/>
        <end position="565"/>
    </location>
</feature>
<dbReference type="CDD" id="cd09394">
    <property type="entry name" value="LIM1_Rga"/>
    <property type="match status" value="1"/>
</dbReference>
<dbReference type="PROSITE" id="PS50023">
    <property type="entry name" value="LIM_DOMAIN_2"/>
    <property type="match status" value="1"/>
</dbReference>
<evidence type="ECO:0000256" key="5">
    <source>
        <dbReference type="SAM" id="MobiDB-lite"/>
    </source>
</evidence>
<feature type="domain" description="LIM zinc-binding" evidence="6">
    <location>
        <begin position="81"/>
        <end position="140"/>
    </location>
</feature>
<feature type="compositionally biased region" description="Low complexity" evidence="5">
    <location>
        <begin position="500"/>
        <end position="521"/>
    </location>
</feature>
<dbReference type="PANTHER" id="PTHR23176">
    <property type="entry name" value="RHO/RAC/CDC GTPASE-ACTIVATING PROTEIN"/>
    <property type="match status" value="1"/>
</dbReference>
<feature type="compositionally biased region" description="Polar residues" evidence="5">
    <location>
        <begin position="391"/>
        <end position="400"/>
    </location>
</feature>
<dbReference type="SMART" id="SM00324">
    <property type="entry name" value="RhoGAP"/>
    <property type="match status" value="1"/>
</dbReference>
<dbReference type="PANTHER" id="PTHR23176:SF128">
    <property type="entry name" value="RHO GTPASE-ACTIVATING PROTEIN RGD1"/>
    <property type="match status" value="1"/>
</dbReference>
<feature type="region of interest" description="Disordered" evidence="5">
    <location>
        <begin position="141"/>
        <end position="644"/>
    </location>
</feature>
<dbReference type="CDD" id="cd00159">
    <property type="entry name" value="RhoGAP"/>
    <property type="match status" value="1"/>
</dbReference>
<evidence type="ECO:0000256" key="1">
    <source>
        <dbReference type="ARBA" id="ARBA00022468"/>
    </source>
</evidence>
<evidence type="ECO:0000256" key="2">
    <source>
        <dbReference type="ARBA" id="ARBA00022723"/>
    </source>
</evidence>
<dbReference type="eggNOG" id="KOG1453">
    <property type="taxonomic scope" value="Eukaryota"/>
</dbReference>
<dbReference type="InterPro" id="IPR001781">
    <property type="entry name" value="Znf_LIM"/>
</dbReference>
<evidence type="ECO:0000313" key="8">
    <source>
        <dbReference type="EMBL" id="EMC96665.1"/>
    </source>
</evidence>
<dbReference type="InterPro" id="IPR008936">
    <property type="entry name" value="Rho_GTPase_activation_prot"/>
</dbReference>
<feature type="region of interest" description="Disordered" evidence="5">
    <location>
        <begin position="682"/>
        <end position="734"/>
    </location>
</feature>
<dbReference type="PROSITE" id="PS50238">
    <property type="entry name" value="RHOGAP"/>
    <property type="match status" value="1"/>
</dbReference>
<evidence type="ECO:0000313" key="9">
    <source>
        <dbReference type="Proteomes" id="UP000011761"/>
    </source>
</evidence>
<evidence type="ECO:0000259" key="7">
    <source>
        <dbReference type="PROSITE" id="PS50238"/>
    </source>
</evidence>
<dbReference type="SUPFAM" id="SSF48350">
    <property type="entry name" value="GTPase activation domain, GAP"/>
    <property type="match status" value="1"/>
</dbReference>
<feature type="compositionally biased region" description="Basic and acidic residues" evidence="5">
    <location>
        <begin position="311"/>
        <end position="339"/>
    </location>
</feature>
<protein>
    <recommendedName>
        <fullName evidence="10">RhoGAP-domain-containing protein</fullName>
    </recommendedName>
</protein>
<evidence type="ECO:0008006" key="10">
    <source>
        <dbReference type="Google" id="ProtNLM"/>
    </source>
</evidence>
<accession>M2NCN6</accession>
<feature type="compositionally biased region" description="Pro residues" evidence="5">
    <location>
        <begin position="267"/>
        <end position="292"/>
    </location>
</feature>
<dbReference type="GeneID" id="19114801"/>
<dbReference type="SMART" id="SM00132">
    <property type="entry name" value="LIM"/>
    <property type="match status" value="2"/>
</dbReference>
<dbReference type="GO" id="GO:0007165">
    <property type="term" value="P:signal transduction"/>
    <property type="evidence" value="ECO:0007669"/>
    <property type="project" value="InterPro"/>
</dbReference>
<feature type="region of interest" description="Disordered" evidence="5">
    <location>
        <begin position="1000"/>
        <end position="1023"/>
    </location>
</feature>
<evidence type="ECO:0000256" key="3">
    <source>
        <dbReference type="ARBA" id="ARBA00022833"/>
    </source>
</evidence>
<name>M2NCN6_BAUPA</name>
<dbReference type="Gene3D" id="2.10.110.10">
    <property type="entry name" value="Cysteine Rich Protein"/>
    <property type="match status" value="2"/>
</dbReference>
<evidence type="ECO:0000256" key="4">
    <source>
        <dbReference type="PROSITE-ProRule" id="PRU00125"/>
    </source>
</evidence>
<feature type="compositionally biased region" description="Basic and acidic residues" evidence="5">
    <location>
        <begin position="348"/>
        <end position="360"/>
    </location>
</feature>
<keyword evidence="2 4" id="KW-0479">Metal-binding</keyword>
<keyword evidence="1" id="KW-0343">GTPase activation</keyword>
<organism evidence="8 9">
    <name type="scientific">Baudoinia panamericana (strain UAMH 10762)</name>
    <name type="common">Angels' share fungus</name>
    <name type="synonym">Baudoinia compniacensis (strain UAMH 10762)</name>
    <dbReference type="NCBI Taxonomy" id="717646"/>
    <lineage>
        <taxon>Eukaryota</taxon>
        <taxon>Fungi</taxon>
        <taxon>Dikarya</taxon>
        <taxon>Ascomycota</taxon>
        <taxon>Pezizomycotina</taxon>
        <taxon>Dothideomycetes</taxon>
        <taxon>Dothideomycetidae</taxon>
        <taxon>Mycosphaerellales</taxon>
        <taxon>Teratosphaeriaceae</taxon>
        <taxon>Baudoinia</taxon>
    </lineage>
</organism>
<keyword evidence="9" id="KW-1185">Reference proteome</keyword>
<dbReference type="GO" id="GO:0046872">
    <property type="term" value="F:metal ion binding"/>
    <property type="evidence" value="ECO:0007669"/>
    <property type="project" value="UniProtKB-KW"/>
</dbReference>
<dbReference type="RefSeq" id="XP_007676625.1">
    <property type="nucleotide sequence ID" value="XM_007678435.1"/>
</dbReference>
<dbReference type="STRING" id="717646.M2NCN6"/>
<feature type="compositionally biased region" description="Pro residues" evidence="5">
    <location>
        <begin position="593"/>
        <end position="602"/>
    </location>
</feature>
<dbReference type="GO" id="GO:0005096">
    <property type="term" value="F:GTPase activator activity"/>
    <property type="evidence" value="ECO:0007669"/>
    <property type="project" value="UniProtKB-KW"/>
</dbReference>
<dbReference type="Pfam" id="PF00412">
    <property type="entry name" value="LIM"/>
    <property type="match status" value="1"/>
</dbReference>
<feature type="compositionally biased region" description="Low complexity" evidence="5">
    <location>
        <begin position="533"/>
        <end position="546"/>
    </location>
</feature>
<feature type="compositionally biased region" description="Basic and acidic residues" evidence="5">
    <location>
        <begin position="381"/>
        <end position="390"/>
    </location>
</feature>
<feature type="compositionally biased region" description="Basic and acidic residues" evidence="5">
    <location>
        <begin position="408"/>
        <end position="417"/>
    </location>
</feature>
<dbReference type="OMA" id="GFERSPQ"/>
<keyword evidence="3 4" id="KW-0862">Zinc</keyword>
<reference evidence="8 9" key="1">
    <citation type="journal article" date="2012" name="PLoS Pathog.">
        <title>Diverse lifestyles and strategies of plant pathogenesis encoded in the genomes of eighteen Dothideomycetes fungi.</title>
        <authorList>
            <person name="Ohm R.A."/>
            <person name="Feau N."/>
            <person name="Henrissat B."/>
            <person name="Schoch C.L."/>
            <person name="Horwitz B.A."/>
            <person name="Barry K.W."/>
            <person name="Condon B.J."/>
            <person name="Copeland A.C."/>
            <person name="Dhillon B."/>
            <person name="Glaser F."/>
            <person name="Hesse C.N."/>
            <person name="Kosti I."/>
            <person name="LaButti K."/>
            <person name="Lindquist E.A."/>
            <person name="Lucas S."/>
            <person name="Salamov A.A."/>
            <person name="Bradshaw R.E."/>
            <person name="Ciuffetti L."/>
            <person name="Hamelin R.C."/>
            <person name="Kema G.H.J."/>
            <person name="Lawrence C."/>
            <person name="Scott J.A."/>
            <person name="Spatafora J.W."/>
            <person name="Turgeon B.G."/>
            <person name="de Wit P.J.G.M."/>
            <person name="Zhong S."/>
            <person name="Goodwin S.B."/>
            <person name="Grigoriev I.V."/>
        </authorList>
    </citation>
    <scope>NUCLEOTIDE SEQUENCE [LARGE SCALE GENOMIC DNA]</scope>
    <source>
        <strain evidence="8 9">UAMH 10762</strain>
    </source>
</reference>
<feature type="compositionally biased region" description="Polar residues" evidence="5">
    <location>
        <begin position="610"/>
        <end position="619"/>
    </location>
</feature>
<dbReference type="EMBL" id="KB445555">
    <property type="protein sequence ID" value="EMC96665.1"/>
    <property type="molecule type" value="Genomic_DNA"/>
</dbReference>
<dbReference type="eggNOG" id="KOG1704">
    <property type="taxonomic scope" value="Eukaryota"/>
</dbReference>
<dbReference type="InterPro" id="IPR050729">
    <property type="entry name" value="Rho-GAP"/>
</dbReference>
<dbReference type="HOGENOM" id="CLU_003874_0_0_1"/>
<dbReference type="Proteomes" id="UP000011761">
    <property type="component" value="Unassembled WGS sequence"/>
</dbReference>
<feature type="compositionally biased region" description="Polar residues" evidence="5">
    <location>
        <begin position="1010"/>
        <end position="1023"/>
    </location>
</feature>
<dbReference type="AlphaFoldDB" id="M2NCN6"/>
<sequence>MRWCSRARVVERSWKKGRYDDRQYGLLLLAEGIDEIQAFELAGNRWHIDCFRCNTCGTLLDSDANLLLLGDGSLICNNCTYSCNACGNKIEDLAILTGDQAFCASCFRCRNCKRKIENLRYARTSQGIFCMSCHESLMARRRKKAKTTRQPQTGANGGAPAVEKALPSLPPGAATQSAFSPDLETPESDVQVETPGPPPPRHQQPLLRKEPSPSSYNRDVSPLSDESRRDGPTLPASTYGSHRPSYVSEATEDGEERGFLPMAFDPTPAPGPPPTIPRKQVPRPPDPSPPPQNEARLGRDYFSGKLSAKGAHREALREDRSPSTRSISTEREPEKRQEQAKTSPHILYQDKGRTTKKRDGSGTNTPAPTAASPVMVTAPEARPDRPKPQHNDTTSFTLHRNASFKLQEVPKARKAEQRSSFNAENKSPVPLLPLDTQPGDVKEKESTVSPISVDSIGSGVNPFDDPKRRDGAPTSAAPPPPKHADRPLRGDSLTASQQRPSAPSTEPSTPATVPAPSTVTTQTIAPDHHRKSSASSAPFSFSDAHSTLGPDNSRSTSVDSPQPRSSFEAPPPRNSSRLTAPSKPLNGEFAVPRLPPPPPPPPETRHRNNDSISTMQSVDVRSDGHLSPSLRSAGLPKHSAEGTFSMEEEMARILRGDRKEHRDVDAGHSSVLRRVSNAVKHGRSFSDRGAMAAKSPANGSLEISSPMSIGSPSISSPNKEPLEQLRSQNRRQAQRIAELEAERAAMEERLNQSAEIKAATSELQQKRNTLVDLDTQREMVVAELESMTAHLQKAKDSNQRLDLQPLQADILRDFAERLQRLKDSMTKQIEELMRQRNELTSEIGTLIQMKDKGFQEYEALTGRNHQLLEMNNQLVHGLQETYRANRGANGAAAVAGAANGLGIYHPGARLETPGPSDVRNLSLVGTDSSVPNILHETEAEPATVLDAPQVVNIRKGGQAKKFNWRKGGGAVARNVAKGIKGTFAGESSVRGKEIGAPYSATDIGTPYGQMPQQNLPGSDQNSLNGKQSVETKPGAGFGFFSTPKATGGLKAGQMGSMKNSSSTNLAVTSTDPTVLFGSDLEARCEHEKRMIPSIVTRCIAEVERRGMDVEGVYRKSGGSGQVKSVQQGFEKDGNYDLSDPDLDIHAVTSALKQYFRKLPTPLITYDAYDSLLEAGQMSDGEKQAYHLRLAVADLPEHHRNCLEYLVQHLVRVMAHESDNLMTPLNLAVVFAPTIMRPLSIEREMSDMQAQRMAVQALLEQHEAIFDADE</sequence>
<dbReference type="FunFam" id="1.10.555.10:FF:000043">
    <property type="entry name" value="Rho GTPase activator Rga"/>
    <property type="match status" value="1"/>
</dbReference>
<proteinExistence type="predicted"/>
<gene>
    <name evidence="8" type="ORF">BAUCODRAFT_485155</name>
</gene>
<dbReference type="CDD" id="cd09395">
    <property type="entry name" value="LIM2_Rga"/>
    <property type="match status" value="1"/>
</dbReference>
<feature type="domain" description="Rho-GAP" evidence="7">
    <location>
        <begin position="1078"/>
        <end position="1265"/>
    </location>
</feature>
<dbReference type="OrthoDB" id="79452at2759"/>
<dbReference type="Gene3D" id="1.10.555.10">
    <property type="entry name" value="Rho GTPase activation protein"/>
    <property type="match status" value="1"/>
</dbReference>
<feature type="compositionally biased region" description="Low complexity" evidence="5">
    <location>
        <begin position="703"/>
        <end position="717"/>
    </location>
</feature>